<dbReference type="InterPro" id="IPR000424">
    <property type="entry name" value="Primosome_PriB/ssb"/>
</dbReference>
<gene>
    <name evidence="4" type="ORF">HMPREF0045_00063</name>
</gene>
<dbReference type="EMBL" id="ACRN01000001">
    <property type="protein sequence ID" value="EHM89398.1"/>
    <property type="molecule type" value="Genomic_DNA"/>
</dbReference>
<dbReference type="PROSITE" id="PS50935">
    <property type="entry name" value="SSB"/>
    <property type="match status" value="1"/>
</dbReference>
<dbReference type="eggNOG" id="COG0629">
    <property type="taxonomic scope" value="Bacteria"/>
</dbReference>
<organism evidence="4 5">
    <name type="scientific">Actinomyces graevenitzii C83</name>
    <dbReference type="NCBI Taxonomy" id="435830"/>
    <lineage>
        <taxon>Bacteria</taxon>
        <taxon>Bacillati</taxon>
        <taxon>Actinomycetota</taxon>
        <taxon>Actinomycetes</taxon>
        <taxon>Actinomycetales</taxon>
        <taxon>Actinomycetaceae</taxon>
        <taxon>Actinomyces</taxon>
    </lineage>
</organism>
<keyword evidence="5" id="KW-1185">Reference proteome</keyword>
<dbReference type="SUPFAM" id="SSF50249">
    <property type="entry name" value="Nucleic acid-binding proteins"/>
    <property type="match status" value="1"/>
</dbReference>
<dbReference type="InterPro" id="IPR012340">
    <property type="entry name" value="NA-bd_OB-fold"/>
</dbReference>
<evidence type="ECO:0000313" key="4">
    <source>
        <dbReference type="EMBL" id="EHM89398.1"/>
    </source>
</evidence>
<feature type="region of interest" description="Disordered" evidence="3">
    <location>
        <begin position="137"/>
        <end position="203"/>
    </location>
</feature>
<evidence type="ECO:0008006" key="6">
    <source>
        <dbReference type="Google" id="ProtNLM"/>
    </source>
</evidence>
<reference evidence="4 5" key="1">
    <citation type="submission" date="2011-10" db="EMBL/GenBank/DDBJ databases">
        <title>The Genome Sequence of Actinomyces graevenitzii C83.</title>
        <authorList>
            <consortium name="The Broad Institute Genome Sequencing Platform"/>
            <consortium name="The Broad Institute Genome Sequencing Center for Infectious Disease"/>
            <person name="Earl A."/>
            <person name="Ward D."/>
            <person name="Feldgarden M."/>
            <person name="Gevers D."/>
            <person name="Sibley C.D."/>
            <person name="Field T.R."/>
            <person name="Grinwis M."/>
            <person name="Eshaghurshan C.S."/>
            <person name="Surette M.G."/>
            <person name="Young S.K."/>
            <person name="Zeng Q."/>
            <person name="Gargeya S."/>
            <person name="Fitzgerald M."/>
            <person name="Haas B."/>
            <person name="Abouelleil A."/>
            <person name="Alvarado L."/>
            <person name="Arachchi H.M."/>
            <person name="Berlin A."/>
            <person name="Brown A."/>
            <person name="Chapman S.B."/>
            <person name="Chen Z."/>
            <person name="Dunbar C."/>
            <person name="Freedman E."/>
            <person name="Gearin G."/>
            <person name="Goldberg J."/>
            <person name="Griggs A."/>
            <person name="Gujja S."/>
            <person name="Heiman D."/>
            <person name="Howarth C."/>
            <person name="Larson L."/>
            <person name="Lui A."/>
            <person name="MacDonald P.J.P."/>
            <person name="Montmayeur A."/>
            <person name="Murphy C."/>
            <person name="Neiman D."/>
            <person name="Pearson M."/>
            <person name="Priest M."/>
            <person name="Roberts A."/>
            <person name="Saif S."/>
            <person name="Shea T."/>
            <person name="Shenoy N."/>
            <person name="Sisk P."/>
            <person name="Stolte C."/>
            <person name="Sykes S."/>
            <person name="Wortman J."/>
            <person name="Nusbaum C."/>
            <person name="Birren B."/>
        </authorList>
    </citation>
    <scope>NUCLEOTIDE SEQUENCE [LARGE SCALE GENOMIC DNA]</scope>
    <source>
        <strain evidence="4 5">C83</strain>
    </source>
</reference>
<dbReference type="RefSeq" id="WP_005984414.1">
    <property type="nucleotide sequence ID" value="NZ_JH470338.1"/>
</dbReference>
<dbReference type="STRING" id="435830.HMPREF0045_00063"/>
<dbReference type="Gene3D" id="2.40.50.140">
    <property type="entry name" value="Nucleic acid-binding proteins"/>
    <property type="match status" value="1"/>
</dbReference>
<dbReference type="Pfam" id="PF00436">
    <property type="entry name" value="SSB"/>
    <property type="match status" value="1"/>
</dbReference>
<evidence type="ECO:0000256" key="2">
    <source>
        <dbReference type="PROSITE-ProRule" id="PRU00252"/>
    </source>
</evidence>
<accession>G9PDI0</accession>
<evidence type="ECO:0000256" key="3">
    <source>
        <dbReference type="SAM" id="MobiDB-lite"/>
    </source>
</evidence>
<evidence type="ECO:0000313" key="5">
    <source>
        <dbReference type="Proteomes" id="UP000003822"/>
    </source>
</evidence>
<evidence type="ECO:0000256" key="1">
    <source>
        <dbReference type="ARBA" id="ARBA00023125"/>
    </source>
</evidence>
<feature type="compositionally biased region" description="Low complexity" evidence="3">
    <location>
        <begin position="137"/>
        <end position="148"/>
    </location>
</feature>
<name>G9PDI0_9ACTO</name>
<dbReference type="GO" id="GO:0003697">
    <property type="term" value="F:single-stranded DNA binding"/>
    <property type="evidence" value="ECO:0007669"/>
    <property type="project" value="InterPro"/>
</dbReference>
<comment type="caution">
    <text evidence="4">The sequence shown here is derived from an EMBL/GenBank/DDBJ whole genome shotgun (WGS) entry which is preliminary data.</text>
</comment>
<dbReference type="Proteomes" id="UP000003822">
    <property type="component" value="Unassembled WGS sequence"/>
</dbReference>
<dbReference type="OrthoDB" id="4427276at2"/>
<protein>
    <recommendedName>
        <fullName evidence="6">Single-stranded DNA-binding protein</fullName>
    </recommendedName>
</protein>
<proteinExistence type="predicted"/>
<dbReference type="PATRIC" id="fig|435830.3.peg.64"/>
<dbReference type="CDD" id="cd04496">
    <property type="entry name" value="SSB_OBF"/>
    <property type="match status" value="1"/>
</dbReference>
<keyword evidence="1 2" id="KW-0238">DNA-binding</keyword>
<sequence>MNRAIEITVQGTVATAPVLTRQEGKKPYCRFRVAASYGQMVSGSWVNYDTLWFTAKAWGDLAEHLSQSFKRGDPVILCGRLGEDHWMRSGQRVSSMVLYLHCAGHDLTRGEAHYTKVVIIHDKAGASGEAQLAAQRAGGAQALGGPQAMSGPETMSAPEPASAPDVLGAGSAPETMSGPDIPGVASAPETMSGPDGPETAYAPEITGVPGTNSSPDMGAALAAAIASQNGGPELVTPSLEAQDQWSTDYTLV</sequence>
<dbReference type="AlphaFoldDB" id="G9PDI0"/>
<dbReference type="HOGENOM" id="CLU_078758_1_2_11"/>